<proteinExistence type="inferred from homology"/>
<accession>A0A382QP55</accession>
<dbReference type="InterPro" id="IPR040452">
    <property type="entry name" value="SfsA_C"/>
</dbReference>
<dbReference type="InterPro" id="IPR041465">
    <property type="entry name" value="SfsA_N"/>
</dbReference>
<organism evidence="3">
    <name type="scientific">marine metagenome</name>
    <dbReference type="NCBI Taxonomy" id="408172"/>
    <lineage>
        <taxon>unclassified sequences</taxon>
        <taxon>metagenomes</taxon>
        <taxon>ecological metagenomes</taxon>
    </lineage>
</organism>
<evidence type="ECO:0008006" key="4">
    <source>
        <dbReference type="Google" id="ProtNLM"/>
    </source>
</evidence>
<name>A0A382QP55_9ZZZZ</name>
<sequence length="228" mass="26788">MKFTSTLIKGKLIKRYKRFFVDIKVNNQIITAHCPNTGSMLGLLDQDNKVWVTKNNNPNRKLKYTLEIIKVKKSLIGVNTHRANRITEHGLKNKLINEFKKIKLIKPEFKFSKDTRFDFLCDKKIIEVKNVTLTRENNISEFPDAITSRGTKHLIKLVDSIKKKYTPYVLFLTQIQGIEYFRVSKDIDYNYYENYLLAKKAGVNFLAYRCDLSSKEIKIEKKIKIIDE</sequence>
<dbReference type="CDD" id="cd22359">
    <property type="entry name" value="SfsA-like_bacterial"/>
    <property type="match status" value="1"/>
</dbReference>
<dbReference type="GO" id="GO:0003677">
    <property type="term" value="F:DNA binding"/>
    <property type="evidence" value="ECO:0007669"/>
    <property type="project" value="InterPro"/>
</dbReference>
<dbReference type="Gene3D" id="3.40.1350.60">
    <property type="match status" value="1"/>
</dbReference>
<evidence type="ECO:0000259" key="1">
    <source>
        <dbReference type="Pfam" id="PF03749"/>
    </source>
</evidence>
<evidence type="ECO:0000313" key="3">
    <source>
        <dbReference type="EMBL" id="SVC86111.1"/>
    </source>
</evidence>
<dbReference type="EMBL" id="UINC01115237">
    <property type="protein sequence ID" value="SVC86111.1"/>
    <property type="molecule type" value="Genomic_DNA"/>
</dbReference>
<dbReference type="PANTHER" id="PTHR30545:SF2">
    <property type="entry name" value="SUGAR FERMENTATION STIMULATION PROTEIN A"/>
    <property type="match status" value="1"/>
</dbReference>
<feature type="domain" description="Sugar fermentation stimulation protein C-terminal" evidence="1">
    <location>
        <begin position="82"/>
        <end position="215"/>
    </location>
</feature>
<dbReference type="Pfam" id="PF03749">
    <property type="entry name" value="SfsA"/>
    <property type="match status" value="1"/>
</dbReference>
<gene>
    <name evidence="3" type="ORF">METZ01_LOCUS338965</name>
</gene>
<feature type="domain" description="SfsA N-terminal OB" evidence="2">
    <location>
        <begin position="13"/>
        <end position="78"/>
    </location>
</feature>
<evidence type="ECO:0000259" key="2">
    <source>
        <dbReference type="Pfam" id="PF17746"/>
    </source>
</evidence>
<dbReference type="NCBIfam" id="TIGR00230">
    <property type="entry name" value="sfsA"/>
    <property type="match status" value="1"/>
</dbReference>
<dbReference type="InterPro" id="IPR005224">
    <property type="entry name" value="SfsA"/>
</dbReference>
<reference evidence="3" key="1">
    <citation type="submission" date="2018-05" db="EMBL/GenBank/DDBJ databases">
        <authorList>
            <person name="Lanie J.A."/>
            <person name="Ng W.-L."/>
            <person name="Kazmierczak K.M."/>
            <person name="Andrzejewski T.M."/>
            <person name="Davidsen T.M."/>
            <person name="Wayne K.J."/>
            <person name="Tettelin H."/>
            <person name="Glass J.I."/>
            <person name="Rusch D."/>
            <person name="Podicherti R."/>
            <person name="Tsui H.-C.T."/>
            <person name="Winkler M.E."/>
        </authorList>
    </citation>
    <scope>NUCLEOTIDE SEQUENCE</scope>
</reference>
<dbReference type="AlphaFoldDB" id="A0A382QP55"/>
<dbReference type="HAMAP" id="MF_00095">
    <property type="entry name" value="SfsA"/>
    <property type="match status" value="1"/>
</dbReference>
<dbReference type="PANTHER" id="PTHR30545">
    <property type="entry name" value="SUGAR FERMENTATION STIMULATION PROTEIN A"/>
    <property type="match status" value="1"/>
</dbReference>
<dbReference type="Gene3D" id="2.40.50.580">
    <property type="match status" value="1"/>
</dbReference>
<dbReference type="Pfam" id="PF17746">
    <property type="entry name" value="SfsA_N"/>
    <property type="match status" value="1"/>
</dbReference>
<protein>
    <recommendedName>
        <fullName evidence="4">Sugar fermentation stimulation protein C-terminal domain-containing protein</fullName>
    </recommendedName>
</protein>